<evidence type="ECO:0000256" key="7">
    <source>
        <dbReference type="ARBA" id="ARBA00022982"/>
    </source>
</evidence>
<dbReference type="GO" id="GO:0009055">
    <property type="term" value="F:electron transfer activity"/>
    <property type="evidence" value="ECO:0007669"/>
    <property type="project" value="UniProtKB-UniRule"/>
</dbReference>
<keyword evidence="4 8" id="KW-0813">Transport</keyword>
<dbReference type="NCBIfam" id="NF005587">
    <property type="entry name" value="PRK07308.1"/>
    <property type="match status" value="1"/>
</dbReference>
<comment type="function">
    <text evidence="2 8">Low-potential electron donor to a number of redox enzymes.</text>
</comment>
<dbReference type="InterPro" id="IPR050619">
    <property type="entry name" value="Flavodoxin"/>
</dbReference>
<dbReference type="GO" id="GO:0016651">
    <property type="term" value="F:oxidoreductase activity, acting on NAD(P)H"/>
    <property type="evidence" value="ECO:0007669"/>
    <property type="project" value="UniProtKB-ARBA"/>
</dbReference>
<evidence type="ECO:0000256" key="5">
    <source>
        <dbReference type="ARBA" id="ARBA00022630"/>
    </source>
</evidence>
<comment type="caution">
    <text evidence="10">The sequence shown here is derived from an EMBL/GenBank/DDBJ whole genome shotgun (WGS) entry which is preliminary data.</text>
</comment>
<keyword evidence="5 8" id="KW-0285">Flavoprotein</keyword>
<dbReference type="SUPFAM" id="SSF52218">
    <property type="entry name" value="Flavoproteins"/>
    <property type="match status" value="1"/>
</dbReference>
<sequence>MKEGYFMATAKVIFATITGNNEDIADIIAEELENKGLDVEVEEISQADPAELEAVDLCVICPYTYDEGSLPDEGMDFYDELADVDLSGKVYGVAGSGDTFYGEYFCTAVDLFGEALAKAGASKGADNVKINLAPDEDEDIARLEEFADQLVKALGE</sequence>
<dbReference type="NCBIfam" id="NF005216">
    <property type="entry name" value="PRK06703.1"/>
    <property type="match status" value="1"/>
</dbReference>
<evidence type="ECO:0000313" key="11">
    <source>
        <dbReference type="Proteomes" id="UP000051008"/>
    </source>
</evidence>
<evidence type="ECO:0000256" key="8">
    <source>
        <dbReference type="RuleBase" id="RU367037"/>
    </source>
</evidence>
<name>A0A0R2AHG5_9LACO</name>
<evidence type="ECO:0000256" key="4">
    <source>
        <dbReference type="ARBA" id="ARBA00022448"/>
    </source>
</evidence>
<feature type="domain" description="Flavodoxin-like" evidence="9">
    <location>
        <begin position="10"/>
        <end position="151"/>
    </location>
</feature>
<dbReference type="EMBL" id="AYYP01000009">
    <property type="protein sequence ID" value="KRM65986.1"/>
    <property type="molecule type" value="Genomic_DNA"/>
</dbReference>
<comment type="similarity">
    <text evidence="3 8">Belongs to the flavodoxin family.</text>
</comment>
<evidence type="ECO:0000313" key="10">
    <source>
        <dbReference type="EMBL" id="KRM65986.1"/>
    </source>
</evidence>
<gene>
    <name evidence="10" type="ORF">FC14_GL000742</name>
</gene>
<keyword evidence="7 8" id="KW-0249">Electron transport</keyword>
<dbReference type="PANTHER" id="PTHR42809:SF1">
    <property type="entry name" value="FLAVODOXIN 1"/>
    <property type="match status" value="1"/>
</dbReference>
<accession>A0A0R2AHG5</accession>
<evidence type="ECO:0000256" key="1">
    <source>
        <dbReference type="ARBA" id="ARBA00001917"/>
    </source>
</evidence>
<dbReference type="NCBIfam" id="TIGR01753">
    <property type="entry name" value="flav_short"/>
    <property type="match status" value="1"/>
</dbReference>
<comment type="cofactor">
    <cofactor evidence="1 8">
        <name>FMN</name>
        <dbReference type="ChEBI" id="CHEBI:58210"/>
    </cofactor>
</comment>
<dbReference type="AlphaFoldDB" id="A0A0R2AHG5"/>
<dbReference type="PATRIC" id="fig|1423718.3.peg.775"/>
<dbReference type="GO" id="GO:0010181">
    <property type="term" value="F:FMN binding"/>
    <property type="evidence" value="ECO:0007669"/>
    <property type="project" value="UniProtKB-UniRule"/>
</dbReference>
<dbReference type="InterPro" id="IPR010087">
    <property type="entry name" value="Flav_short"/>
</dbReference>
<keyword evidence="11" id="KW-1185">Reference proteome</keyword>
<dbReference type="Gene3D" id="3.40.50.360">
    <property type="match status" value="1"/>
</dbReference>
<dbReference type="Proteomes" id="UP000051008">
    <property type="component" value="Unassembled WGS sequence"/>
</dbReference>
<dbReference type="InterPro" id="IPR029039">
    <property type="entry name" value="Flavoprotein-like_sf"/>
</dbReference>
<dbReference type="PANTHER" id="PTHR42809">
    <property type="entry name" value="FLAVODOXIN 2"/>
    <property type="match status" value="1"/>
</dbReference>
<evidence type="ECO:0000256" key="2">
    <source>
        <dbReference type="ARBA" id="ARBA00003297"/>
    </source>
</evidence>
<dbReference type="InterPro" id="IPR008254">
    <property type="entry name" value="Flavodoxin/NO_synth"/>
</dbReference>
<keyword evidence="6 8" id="KW-0288">FMN</keyword>
<protein>
    <recommendedName>
        <fullName evidence="8">Flavodoxin</fullName>
    </recommendedName>
</protein>
<evidence type="ECO:0000259" key="9">
    <source>
        <dbReference type="PROSITE" id="PS50902"/>
    </source>
</evidence>
<dbReference type="PROSITE" id="PS50902">
    <property type="entry name" value="FLAVODOXIN_LIKE"/>
    <property type="match status" value="1"/>
</dbReference>
<dbReference type="Pfam" id="PF00258">
    <property type="entry name" value="Flavodoxin_1"/>
    <property type="match status" value="1"/>
</dbReference>
<reference evidence="10 11" key="1">
    <citation type="journal article" date="2015" name="Genome Announc.">
        <title>Expanding the biotechnology potential of lactobacilli through comparative genomics of 213 strains and associated genera.</title>
        <authorList>
            <person name="Sun Z."/>
            <person name="Harris H.M."/>
            <person name="McCann A."/>
            <person name="Guo C."/>
            <person name="Argimon S."/>
            <person name="Zhang W."/>
            <person name="Yang X."/>
            <person name="Jeffery I.B."/>
            <person name="Cooney J.C."/>
            <person name="Kagawa T.F."/>
            <person name="Liu W."/>
            <person name="Song Y."/>
            <person name="Salvetti E."/>
            <person name="Wrobel A."/>
            <person name="Rasinkangas P."/>
            <person name="Parkhill J."/>
            <person name="Rea M.C."/>
            <person name="O'Sullivan O."/>
            <person name="Ritari J."/>
            <person name="Douillard F.P."/>
            <person name="Paul Ross R."/>
            <person name="Yang R."/>
            <person name="Briner A.E."/>
            <person name="Felis G.E."/>
            <person name="de Vos W.M."/>
            <person name="Barrangou R."/>
            <person name="Klaenhammer T.R."/>
            <person name="Caufield P.W."/>
            <person name="Cui Y."/>
            <person name="Zhang H."/>
            <person name="O'Toole P.W."/>
        </authorList>
    </citation>
    <scope>NUCLEOTIDE SEQUENCE [LARGE SCALE GENOMIC DNA]</scope>
    <source>
        <strain evidence="10 11">DSM 20509</strain>
    </source>
</reference>
<evidence type="ECO:0000256" key="6">
    <source>
        <dbReference type="ARBA" id="ARBA00022643"/>
    </source>
</evidence>
<organism evidence="10 11">
    <name type="scientific">Ligilactobacillus agilis DSM 20509</name>
    <dbReference type="NCBI Taxonomy" id="1423718"/>
    <lineage>
        <taxon>Bacteria</taxon>
        <taxon>Bacillati</taxon>
        <taxon>Bacillota</taxon>
        <taxon>Bacilli</taxon>
        <taxon>Lactobacillales</taxon>
        <taxon>Lactobacillaceae</taxon>
        <taxon>Ligilactobacillus</taxon>
    </lineage>
</organism>
<evidence type="ECO:0000256" key="3">
    <source>
        <dbReference type="ARBA" id="ARBA00005267"/>
    </source>
</evidence>
<proteinExistence type="inferred from homology"/>